<proteinExistence type="predicted"/>
<comment type="caution">
    <text evidence="2">The sequence shown here is derived from an EMBL/GenBank/DDBJ whole genome shotgun (WGS) entry which is preliminary data.</text>
</comment>
<reference evidence="2 3" key="1">
    <citation type="submission" date="2019-12" db="EMBL/GenBank/DDBJ databases">
        <title>Microbes associate with the intestines of laboratory mice.</title>
        <authorList>
            <person name="Navarre W."/>
            <person name="Wong E."/>
        </authorList>
    </citation>
    <scope>NUCLEOTIDE SEQUENCE [LARGE SCALE GENOMIC DNA]</scope>
    <source>
        <strain evidence="2 3">NM51_B2-22</strain>
    </source>
</reference>
<protein>
    <submittedName>
        <fullName evidence="2">Uncharacterized protein</fullName>
    </submittedName>
</protein>
<dbReference type="OrthoDB" id="2097272at2"/>
<gene>
    <name evidence="2" type="ORF">E5983_06035</name>
</gene>
<dbReference type="EMBL" id="WSRS01000049">
    <property type="protein sequence ID" value="MVX59198.1"/>
    <property type="molecule type" value="Genomic_DNA"/>
</dbReference>
<keyword evidence="1" id="KW-0472">Membrane</keyword>
<name>A0A7X3KD30_9STRE</name>
<keyword evidence="1" id="KW-0812">Transmembrane</keyword>
<evidence type="ECO:0000256" key="1">
    <source>
        <dbReference type="SAM" id="Phobius"/>
    </source>
</evidence>
<evidence type="ECO:0000313" key="3">
    <source>
        <dbReference type="Proteomes" id="UP000461595"/>
    </source>
</evidence>
<evidence type="ECO:0000313" key="2">
    <source>
        <dbReference type="EMBL" id="MVX59198.1"/>
    </source>
</evidence>
<organism evidence="2 3">
    <name type="scientific">Streptococcus danieliae</name>
    <dbReference type="NCBI Taxonomy" id="747656"/>
    <lineage>
        <taxon>Bacteria</taxon>
        <taxon>Bacillati</taxon>
        <taxon>Bacillota</taxon>
        <taxon>Bacilli</taxon>
        <taxon>Lactobacillales</taxon>
        <taxon>Streptococcaceae</taxon>
        <taxon>Streptococcus</taxon>
    </lineage>
</organism>
<dbReference type="Proteomes" id="UP000461595">
    <property type="component" value="Unassembled WGS sequence"/>
</dbReference>
<dbReference type="RefSeq" id="WP_160332983.1">
    <property type="nucleotide sequence ID" value="NZ_WSRS01000049.1"/>
</dbReference>
<feature type="transmembrane region" description="Helical" evidence="1">
    <location>
        <begin position="12"/>
        <end position="29"/>
    </location>
</feature>
<dbReference type="AlphaFoldDB" id="A0A7X3KD30"/>
<keyword evidence="1" id="KW-1133">Transmembrane helix</keyword>
<accession>A0A7X3KD30</accession>
<sequence length="190" mass="22560">MKKQRNKKLIRIFLLLLATSIYIFTNLSWHQIYYYTHSQKTDKRLTPIIVVYNLGEIMFKPKRETDGKYEYVSPGNAINYNESDSFSYSFKSDQGVPRFHTSVGVYYNNENTRINFQLDPNLKIIDIHKYSPDDITEEKPTPEDQAIVDRYVKQLTDHVLETRVTPPILNLQWLYDLTFDEEQVLHLDDE</sequence>